<feature type="coiled-coil region" evidence="6">
    <location>
        <begin position="230"/>
        <end position="271"/>
    </location>
</feature>
<keyword evidence="5 8" id="KW-0472">Membrane</keyword>
<dbReference type="Gene3D" id="2.60.40.10">
    <property type="entry name" value="Immunoglobulins"/>
    <property type="match status" value="1"/>
</dbReference>
<proteinExistence type="inferred from homology"/>
<evidence type="ECO:0000256" key="3">
    <source>
        <dbReference type="ARBA" id="ARBA00022692"/>
    </source>
</evidence>
<comment type="caution">
    <text evidence="10">The sequence shown here is derived from an EMBL/GenBank/DDBJ whole genome shotgun (WGS) entry which is preliminary data.</text>
</comment>
<dbReference type="SUPFAM" id="SSF49354">
    <property type="entry name" value="PapD-like"/>
    <property type="match status" value="1"/>
</dbReference>
<evidence type="ECO:0000256" key="4">
    <source>
        <dbReference type="ARBA" id="ARBA00022989"/>
    </source>
</evidence>
<keyword evidence="6" id="KW-0175">Coiled coil</keyword>
<reference evidence="10 11" key="1">
    <citation type="submission" date="2023-09" db="EMBL/GenBank/DDBJ databases">
        <title>Pangenome analysis of Batrachochytrium dendrobatidis and related Chytrids.</title>
        <authorList>
            <person name="Yacoub M.N."/>
            <person name="Stajich J.E."/>
            <person name="James T.Y."/>
        </authorList>
    </citation>
    <scope>NUCLEOTIDE SEQUENCE [LARGE SCALE GENOMIC DNA]</scope>
    <source>
        <strain evidence="10 11">JEL0888</strain>
    </source>
</reference>
<feature type="domain" description="MSP" evidence="9">
    <location>
        <begin position="6"/>
        <end position="135"/>
    </location>
</feature>
<evidence type="ECO:0000256" key="8">
    <source>
        <dbReference type="SAM" id="Phobius"/>
    </source>
</evidence>
<feature type="transmembrane region" description="Helical" evidence="8">
    <location>
        <begin position="316"/>
        <end position="336"/>
    </location>
</feature>
<evidence type="ECO:0000256" key="1">
    <source>
        <dbReference type="ARBA" id="ARBA00004211"/>
    </source>
</evidence>
<evidence type="ECO:0000313" key="11">
    <source>
        <dbReference type="Proteomes" id="UP001527925"/>
    </source>
</evidence>
<accession>A0ABR4N2Z1</accession>
<dbReference type="PROSITE" id="PS50202">
    <property type="entry name" value="MSP"/>
    <property type="match status" value="1"/>
</dbReference>
<dbReference type="EMBL" id="JADGIZ020000040">
    <property type="protein sequence ID" value="KAL2913873.1"/>
    <property type="molecule type" value="Genomic_DNA"/>
</dbReference>
<sequence>MDSAKYLIIEPDKELNFRRPFTTVTKQTLTVINAHPDSPIAFKVKTTAPKQYCVRPNAGRLLPGDRCEVQVLLQAMREDPPPSFKCRDKFLVLALRIPHDVMALDADQAAPRLQELWAHADQIKASAPDAAAELLVERKLRCAFLPAAGAADLPSTGAPPAAAQHLPPLPAAAAAQLPQTPQQHAERLSTAHSEFHDAGDSPSTPAGAARDNLVFATPMPIPPTPAAAPAAAALAALQERERELAEARDKIRSLQSACEAYKIEIERINQVRLRRAEASGHSLPGAADSPARPSPISPAGSPSAVLTTQRMRKDEGISLATLIIAILVAFLAGYYMF</sequence>
<evidence type="ECO:0000256" key="5">
    <source>
        <dbReference type="ARBA" id="ARBA00023136"/>
    </source>
</evidence>
<dbReference type="InterPro" id="IPR008962">
    <property type="entry name" value="PapD-like_sf"/>
</dbReference>
<dbReference type="InterPro" id="IPR000535">
    <property type="entry name" value="MSP_dom"/>
</dbReference>
<feature type="region of interest" description="Disordered" evidence="7">
    <location>
        <begin position="175"/>
        <end position="209"/>
    </location>
</feature>
<organism evidence="10 11">
    <name type="scientific">Polyrhizophydium stewartii</name>
    <dbReference type="NCBI Taxonomy" id="2732419"/>
    <lineage>
        <taxon>Eukaryota</taxon>
        <taxon>Fungi</taxon>
        <taxon>Fungi incertae sedis</taxon>
        <taxon>Chytridiomycota</taxon>
        <taxon>Chytridiomycota incertae sedis</taxon>
        <taxon>Chytridiomycetes</taxon>
        <taxon>Rhizophydiales</taxon>
        <taxon>Rhizophydiales incertae sedis</taxon>
        <taxon>Polyrhizophydium</taxon>
    </lineage>
</organism>
<dbReference type="PIRSF" id="PIRSF019693">
    <property type="entry name" value="VAMP-associated"/>
    <property type="match status" value="1"/>
</dbReference>
<evidence type="ECO:0000256" key="6">
    <source>
        <dbReference type="SAM" id="Coils"/>
    </source>
</evidence>
<dbReference type="PANTHER" id="PTHR10809:SF6">
    <property type="entry name" value="AT11025P-RELATED"/>
    <property type="match status" value="1"/>
</dbReference>
<name>A0ABR4N2Z1_9FUNG</name>
<dbReference type="InterPro" id="IPR016763">
    <property type="entry name" value="VAP"/>
</dbReference>
<gene>
    <name evidence="10" type="primary">SCS2</name>
    <name evidence="10" type="ORF">HK105_206607</name>
</gene>
<keyword evidence="11" id="KW-1185">Reference proteome</keyword>
<keyword evidence="4 8" id="KW-1133">Transmembrane helix</keyword>
<dbReference type="PANTHER" id="PTHR10809">
    <property type="entry name" value="VESICLE-ASSOCIATED MEMBRANE PROTEIN-ASSOCIATED PROTEIN"/>
    <property type="match status" value="1"/>
</dbReference>
<evidence type="ECO:0000259" key="9">
    <source>
        <dbReference type="PROSITE" id="PS50202"/>
    </source>
</evidence>
<dbReference type="Proteomes" id="UP001527925">
    <property type="component" value="Unassembled WGS sequence"/>
</dbReference>
<evidence type="ECO:0000256" key="2">
    <source>
        <dbReference type="ARBA" id="ARBA00008932"/>
    </source>
</evidence>
<dbReference type="InterPro" id="IPR013783">
    <property type="entry name" value="Ig-like_fold"/>
</dbReference>
<protein>
    <submittedName>
        <fullName evidence="10">Phosphatidylinositol-binding protein scs2</fullName>
    </submittedName>
</protein>
<comment type="subcellular location">
    <subcellularLocation>
        <location evidence="1">Membrane</location>
        <topology evidence="1">Single-pass type IV membrane protein</topology>
    </subcellularLocation>
</comment>
<keyword evidence="3 8" id="KW-0812">Transmembrane</keyword>
<dbReference type="Pfam" id="PF00635">
    <property type="entry name" value="Motile_Sperm"/>
    <property type="match status" value="1"/>
</dbReference>
<evidence type="ECO:0000313" key="10">
    <source>
        <dbReference type="EMBL" id="KAL2913873.1"/>
    </source>
</evidence>
<comment type="similarity">
    <text evidence="2">Belongs to the VAMP-associated protein (VAP) (TC 9.B.17) family.</text>
</comment>
<feature type="region of interest" description="Disordered" evidence="7">
    <location>
        <begin position="279"/>
        <end position="307"/>
    </location>
</feature>
<evidence type="ECO:0000256" key="7">
    <source>
        <dbReference type="SAM" id="MobiDB-lite"/>
    </source>
</evidence>
<feature type="compositionally biased region" description="Basic and acidic residues" evidence="7">
    <location>
        <begin position="184"/>
        <end position="199"/>
    </location>
</feature>